<sequence>KRCSDQNRQCDRTPICHNNRLQRIERLQSVKEKTELVRRQNNKVMVAWRQKTLKSEDYESRFAAIDSYQVFTFGAIM</sequence>
<evidence type="ECO:0000313" key="1">
    <source>
        <dbReference type="EMBL" id="CAL1295453.1"/>
    </source>
</evidence>
<accession>A0AAV2BH37</accession>
<dbReference type="EMBL" id="CAXIEN010000370">
    <property type="protein sequence ID" value="CAL1295453.1"/>
    <property type="molecule type" value="Genomic_DNA"/>
</dbReference>
<evidence type="ECO:0000313" key="2">
    <source>
        <dbReference type="Proteomes" id="UP001497382"/>
    </source>
</evidence>
<name>A0AAV2BH37_9ARAC</name>
<comment type="caution">
    <text evidence="1">The sequence shown here is derived from an EMBL/GenBank/DDBJ whole genome shotgun (WGS) entry which is preliminary data.</text>
</comment>
<keyword evidence="2" id="KW-1185">Reference proteome</keyword>
<reference evidence="1 2" key="1">
    <citation type="submission" date="2024-04" db="EMBL/GenBank/DDBJ databases">
        <authorList>
            <person name="Rising A."/>
            <person name="Reimegard J."/>
            <person name="Sonavane S."/>
            <person name="Akerstrom W."/>
            <person name="Nylinder S."/>
            <person name="Hedman E."/>
            <person name="Kallberg Y."/>
        </authorList>
    </citation>
    <scope>NUCLEOTIDE SEQUENCE [LARGE SCALE GENOMIC DNA]</scope>
</reference>
<gene>
    <name evidence="1" type="ORF">LARSCL_LOCUS19284</name>
</gene>
<dbReference type="Proteomes" id="UP001497382">
    <property type="component" value="Unassembled WGS sequence"/>
</dbReference>
<organism evidence="1 2">
    <name type="scientific">Larinioides sclopetarius</name>
    <dbReference type="NCBI Taxonomy" id="280406"/>
    <lineage>
        <taxon>Eukaryota</taxon>
        <taxon>Metazoa</taxon>
        <taxon>Ecdysozoa</taxon>
        <taxon>Arthropoda</taxon>
        <taxon>Chelicerata</taxon>
        <taxon>Arachnida</taxon>
        <taxon>Araneae</taxon>
        <taxon>Araneomorphae</taxon>
        <taxon>Entelegynae</taxon>
        <taxon>Araneoidea</taxon>
        <taxon>Araneidae</taxon>
        <taxon>Larinioides</taxon>
    </lineage>
</organism>
<dbReference type="AlphaFoldDB" id="A0AAV2BH37"/>
<feature type="non-terminal residue" evidence="1">
    <location>
        <position position="1"/>
    </location>
</feature>
<proteinExistence type="predicted"/>
<protein>
    <submittedName>
        <fullName evidence="1">Uncharacterized protein</fullName>
    </submittedName>
</protein>